<dbReference type="Proteomes" id="UP000003900">
    <property type="component" value="Unassembled WGS sequence"/>
</dbReference>
<dbReference type="AlphaFoldDB" id="H3SJT2"/>
<dbReference type="PATRIC" id="fig|1131935.3.peg.3957"/>
<dbReference type="EMBL" id="AHKH01000061">
    <property type="protein sequence ID" value="EHQ60654.1"/>
    <property type="molecule type" value="Genomic_DNA"/>
</dbReference>
<dbReference type="STRING" id="1131935.PDENDC454_19048"/>
<dbReference type="PANTHER" id="PTHR32268:SF15">
    <property type="entry name" value="HOMOSERINE ACETYLTRANSFERASE FAMILY PROTEIN (AFU_ORTHOLOGUE AFUA_1G15350)"/>
    <property type="match status" value="1"/>
</dbReference>
<organism evidence="3 4">
    <name type="scientific">Paenibacillus dendritiformis C454</name>
    <dbReference type="NCBI Taxonomy" id="1131935"/>
    <lineage>
        <taxon>Bacteria</taxon>
        <taxon>Bacillati</taxon>
        <taxon>Bacillota</taxon>
        <taxon>Bacilli</taxon>
        <taxon>Bacillales</taxon>
        <taxon>Paenibacillaceae</taxon>
        <taxon>Paenibacillus</taxon>
    </lineage>
</organism>
<dbReference type="InterPro" id="IPR008220">
    <property type="entry name" value="HAT_MetX-like"/>
</dbReference>
<dbReference type="GO" id="GO:0016747">
    <property type="term" value="F:acyltransferase activity, transferring groups other than amino-acyl groups"/>
    <property type="evidence" value="ECO:0007669"/>
    <property type="project" value="InterPro"/>
</dbReference>
<dbReference type="Gene3D" id="3.40.50.1820">
    <property type="entry name" value="alpha/beta hydrolase"/>
    <property type="match status" value="1"/>
</dbReference>
<dbReference type="NCBIfam" id="NF005757">
    <property type="entry name" value="PRK07581.1"/>
    <property type="match status" value="1"/>
</dbReference>
<dbReference type="InterPro" id="IPR000073">
    <property type="entry name" value="AB_hydrolase_1"/>
</dbReference>
<name>H3SJT2_9BACL</name>
<protein>
    <recommendedName>
        <fullName evidence="2">AB hydrolase-1 domain-containing protein</fullName>
    </recommendedName>
</protein>
<evidence type="ECO:0000256" key="1">
    <source>
        <dbReference type="PIRSR" id="PIRSR000443-1"/>
    </source>
</evidence>
<dbReference type="SUPFAM" id="SSF53474">
    <property type="entry name" value="alpha/beta-Hydrolases"/>
    <property type="match status" value="1"/>
</dbReference>
<feature type="domain" description="AB hydrolase-1" evidence="2">
    <location>
        <begin position="55"/>
        <end position="220"/>
    </location>
</feature>
<dbReference type="PANTHER" id="PTHR32268">
    <property type="entry name" value="HOMOSERINE O-ACETYLTRANSFERASE"/>
    <property type="match status" value="1"/>
</dbReference>
<evidence type="ECO:0000313" key="3">
    <source>
        <dbReference type="EMBL" id="EHQ60654.1"/>
    </source>
</evidence>
<evidence type="ECO:0000259" key="2">
    <source>
        <dbReference type="Pfam" id="PF00561"/>
    </source>
</evidence>
<dbReference type="InterPro" id="IPR029058">
    <property type="entry name" value="AB_hydrolase_fold"/>
</dbReference>
<accession>H3SJT2</accession>
<comment type="caution">
    <text evidence="3">The sequence shown here is derived from an EMBL/GenBank/DDBJ whole genome shotgun (WGS) entry which is preliminary data.</text>
</comment>
<keyword evidence="4" id="KW-1185">Reference proteome</keyword>
<feature type="active site" evidence="1">
    <location>
        <position position="297"/>
    </location>
</feature>
<gene>
    <name evidence="3" type="ORF">PDENDC454_19048</name>
</gene>
<dbReference type="PIRSF" id="PIRSF000443">
    <property type="entry name" value="Homoser_Ac_trans"/>
    <property type="match status" value="1"/>
</dbReference>
<proteinExistence type="predicted"/>
<dbReference type="Pfam" id="PF00561">
    <property type="entry name" value="Abhydrolase_1"/>
    <property type="match status" value="1"/>
</dbReference>
<feature type="active site" evidence="1">
    <location>
        <position position="326"/>
    </location>
</feature>
<sequence>MSLHLSLTSKGALYDMDYEIFDLGDVLLQSGVTLPNAFLAYKTYGTLNAEKSNAILFPTSFGDQHYNNEWLIGNDMALDPESYFIIIPNMLGNGLSSSPSNTPSPYDQAHFPNVTIFDNVAMQHRLLTERFGIAKLALVTGWSMGAIQAFQWGASYPDMVERLAPFAGTAKTWPHNEVFIEGLRAVIQADCAWNSGTYAAPPETGLRTLGRVYAGWGFSQPFYREECYRTMGYDSLSEFITGFWEKSFIDADANDLLAMLWTWQHADISRNPLYHGNLPLALRSIRARTVVMPVTTDLYFTSEDSKYETSHIPNAVFRPIESIWGHLAGYGLNPEDTKFIDSTLKELLAAGR</sequence>
<evidence type="ECO:0000313" key="4">
    <source>
        <dbReference type="Proteomes" id="UP000003900"/>
    </source>
</evidence>
<reference evidence="3 4" key="1">
    <citation type="journal article" date="2012" name="J. Bacteriol.">
        <title>Genome Sequence of the Pattern-Forming Social Bacterium Paenibacillus dendritiformis C454 Chiral Morphotype.</title>
        <authorList>
            <person name="Sirota-Madi A."/>
            <person name="Olender T."/>
            <person name="Helman Y."/>
            <person name="Brainis I."/>
            <person name="Finkelshtein A."/>
            <person name="Roth D."/>
            <person name="Hagai E."/>
            <person name="Leshkowitz D."/>
            <person name="Brodsky L."/>
            <person name="Galatenko V."/>
            <person name="Nikolaev V."/>
            <person name="Gutnick D.L."/>
            <person name="Lancet D."/>
            <person name="Ben-Jacob E."/>
        </authorList>
    </citation>
    <scope>NUCLEOTIDE SEQUENCE [LARGE SCALE GENOMIC DNA]</scope>
    <source>
        <strain evidence="3 4">C454</strain>
    </source>
</reference>
<feature type="active site" description="Nucleophile" evidence="1">
    <location>
        <position position="143"/>
    </location>
</feature>